<dbReference type="GO" id="GO:0008137">
    <property type="term" value="F:NADH dehydrogenase (ubiquinone) activity"/>
    <property type="evidence" value="ECO:0007669"/>
    <property type="project" value="UniProtKB-EC"/>
</dbReference>
<dbReference type="PRINTS" id="PR01436">
    <property type="entry name" value="NADHDHGNASE2"/>
</dbReference>
<evidence type="ECO:0000256" key="5">
    <source>
        <dbReference type="ARBA" id="ARBA00022448"/>
    </source>
</evidence>
<keyword evidence="15 17" id="KW-0472">Membrane</keyword>
<evidence type="ECO:0000256" key="17">
    <source>
        <dbReference type="RuleBase" id="RU003403"/>
    </source>
</evidence>
<protein>
    <recommendedName>
        <fullName evidence="4 17">NADH-ubiquinone oxidoreductase chain 2</fullName>
        <ecNumber evidence="3 17">7.1.1.2</ecNumber>
    </recommendedName>
</protein>
<dbReference type="EMBL" id="KY224212">
    <property type="protein sequence ID" value="AQU14878.1"/>
    <property type="molecule type" value="Genomic_DNA"/>
</dbReference>
<dbReference type="Pfam" id="PF06444">
    <property type="entry name" value="NADH_dehy_S2_C"/>
    <property type="match status" value="1"/>
</dbReference>
<evidence type="ECO:0000256" key="14">
    <source>
        <dbReference type="ARBA" id="ARBA00023128"/>
    </source>
</evidence>
<gene>
    <name evidence="20" type="primary">ND2</name>
</gene>
<evidence type="ECO:0000256" key="3">
    <source>
        <dbReference type="ARBA" id="ARBA00012944"/>
    </source>
</evidence>
<keyword evidence="8 17" id="KW-0999">Mitochondrion inner membrane</keyword>
<dbReference type="PANTHER" id="PTHR46552">
    <property type="entry name" value="NADH-UBIQUINONE OXIDOREDUCTASE CHAIN 2"/>
    <property type="match status" value="1"/>
</dbReference>
<comment type="similarity">
    <text evidence="2 17">Belongs to the complex I subunit 2 family.</text>
</comment>
<evidence type="ECO:0000259" key="18">
    <source>
        <dbReference type="Pfam" id="PF00361"/>
    </source>
</evidence>
<evidence type="ECO:0000256" key="1">
    <source>
        <dbReference type="ARBA" id="ARBA00004448"/>
    </source>
</evidence>
<keyword evidence="14 17" id="KW-0496">Mitochondrion</keyword>
<feature type="domain" description="NADH:quinone oxidoreductase/Mrp antiporter transmembrane" evidence="18">
    <location>
        <begin position="23"/>
        <end position="281"/>
    </location>
</feature>
<reference evidence="20" key="1">
    <citation type="journal article" date="2017" name="BMC Evol. Biol.">
        <title>The measure of success: geographic isolation promotes diversification in Pachydactylus geckos.</title>
        <authorList>
            <person name="Heinicke M.P."/>
            <person name="Jackman T.R."/>
            <person name="Bauer A.M."/>
        </authorList>
    </citation>
    <scope>NUCLEOTIDE SEQUENCE</scope>
</reference>
<keyword evidence="6 17" id="KW-0679">Respiratory chain</keyword>
<keyword evidence="7 17" id="KW-0812">Transmembrane</keyword>
<dbReference type="EC" id="7.1.1.2" evidence="3 17"/>
<dbReference type="PANTHER" id="PTHR46552:SF1">
    <property type="entry name" value="NADH-UBIQUINONE OXIDOREDUCTASE CHAIN 2"/>
    <property type="match status" value="1"/>
</dbReference>
<keyword evidence="10 17" id="KW-0249">Electron transport</keyword>
<evidence type="ECO:0000256" key="6">
    <source>
        <dbReference type="ARBA" id="ARBA00022660"/>
    </source>
</evidence>
<comment type="catalytic activity">
    <reaction evidence="16 17">
        <text>a ubiquinone + NADH + 5 H(+)(in) = a ubiquinol + NAD(+) + 4 H(+)(out)</text>
        <dbReference type="Rhea" id="RHEA:29091"/>
        <dbReference type="Rhea" id="RHEA-COMP:9565"/>
        <dbReference type="Rhea" id="RHEA-COMP:9566"/>
        <dbReference type="ChEBI" id="CHEBI:15378"/>
        <dbReference type="ChEBI" id="CHEBI:16389"/>
        <dbReference type="ChEBI" id="CHEBI:17976"/>
        <dbReference type="ChEBI" id="CHEBI:57540"/>
        <dbReference type="ChEBI" id="CHEBI:57945"/>
        <dbReference type="EC" id="7.1.1.2"/>
    </reaction>
</comment>
<evidence type="ECO:0000256" key="11">
    <source>
        <dbReference type="ARBA" id="ARBA00022989"/>
    </source>
</evidence>
<evidence type="ECO:0000256" key="12">
    <source>
        <dbReference type="ARBA" id="ARBA00023027"/>
    </source>
</evidence>
<feature type="transmembrane region" description="Helical" evidence="17">
    <location>
        <begin position="92"/>
        <end position="115"/>
    </location>
</feature>
<dbReference type="InterPro" id="IPR001750">
    <property type="entry name" value="ND/Mrp_TM"/>
</dbReference>
<evidence type="ECO:0000256" key="2">
    <source>
        <dbReference type="ARBA" id="ARBA00007012"/>
    </source>
</evidence>
<name>A0A1S6M3K0_9SAUR</name>
<evidence type="ECO:0000256" key="4">
    <source>
        <dbReference type="ARBA" id="ARBA00021008"/>
    </source>
</evidence>
<evidence type="ECO:0000259" key="19">
    <source>
        <dbReference type="Pfam" id="PF06444"/>
    </source>
</evidence>
<evidence type="ECO:0000256" key="9">
    <source>
        <dbReference type="ARBA" id="ARBA00022967"/>
    </source>
</evidence>
<geneLocation type="mitochondrion" evidence="20"/>
<dbReference type="AlphaFoldDB" id="A0A1S6M3K0"/>
<keyword evidence="13 17" id="KW-0830">Ubiquinone</keyword>
<dbReference type="InterPro" id="IPR050175">
    <property type="entry name" value="Complex_I_Subunit_2"/>
</dbReference>
<keyword evidence="9 17" id="KW-1278">Translocase</keyword>
<proteinExistence type="inferred from homology"/>
<feature type="transmembrane region" description="Helical" evidence="17">
    <location>
        <begin position="57"/>
        <end position="80"/>
    </location>
</feature>
<comment type="function">
    <text evidence="17">Core subunit of the mitochondrial membrane respiratory chain NADH dehydrogenase (Complex I) which catalyzes electron transfer from NADH through the respiratory chain, using ubiquinone as an electron acceptor. Essential for the catalytic activity and assembly of complex I.</text>
</comment>
<keyword evidence="11 17" id="KW-1133">Transmembrane helix</keyword>
<feature type="transmembrane region" description="Helical" evidence="17">
    <location>
        <begin position="190"/>
        <end position="211"/>
    </location>
</feature>
<feature type="transmembrane region" description="Helical" evidence="17">
    <location>
        <begin position="231"/>
        <end position="254"/>
    </location>
</feature>
<keyword evidence="12 17" id="KW-0520">NAD</keyword>
<evidence type="ECO:0000313" key="20">
    <source>
        <dbReference type="EMBL" id="AQU14878.1"/>
    </source>
</evidence>
<keyword evidence="5" id="KW-0813">Transport</keyword>
<evidence type="ECO:0000256" key="8">
    <source>
        <dbReference type="ARBA" id="ARBA00022792"/>
    </source>
</evidence>
<evidence type="ECO:0000256" key="13">
    <source>
        <dbReference type="ARBA" id="ARBA00023075"/>
    </source>
</evidence>
<dbReference type="GO" id="GO:0005743">
    <property type="term" value="C:mitochondrial inner membrane"/>
    <property type="evidence" value="ECO:0007669"/>
    <property type="project" value="UniProtKB-SubCell"/>
</dbReference>
<evidence type="ECO:0000256" key="16">
    <source>
        <dbReference type="ARBA" id="ARBA00049551"/>
    </source>
</evidence>
<feature type="transmembrane region" description="Helical" evidence="17">
    <location>
        <begin position="328"/>
        <end position="345"/>
    </location>
</feature>
<dbReference type="InterPro" id="IPR003917">
    <property type="entry name" value="NADH_UbQ_OxRdtase_chain2"/>
</dbReference>
<evidence type="ECO:0000256" key="10">
    <source>
        <dbReference type="ARBA" id="ARBA00022982"/>
    </source>
</evidence>
<feature type="domain" description="NADH dehydrogenase subunit 2 C-terminal" evidence="19">
    <location>
        <begin position="290"/>
        <end position="343"/>
    </location>
</feature>
<feature type="transmembrane region" description="Helical" evidence="17">
    <location>
        <begin position="275"/>
        <end position="293"/>
    </location>
</feature>
<sequence>MNPLAWTIFVSTLSISTIIVMFSHHWILAWLSLELNTLSILPLIMKPHHPRATEATTKYFLIQTTAAALVLFASTVNAWHTGNWNITSTTPALANILIVAALVLKMGVAPAHIWYPDIIQGSTLSMALVISTWQKLAPLTLLYLILNHTSPLTLLFTGTMSILIGGWGGLNQTQLRKTMAFSSIAHMGWLMIALTLNPHLAMLTMIIYIMLTSLLFLSLMNTSAHTLQDLGLAWSHSPMIVALATATLMSLGGLPPLTGFMPKLLILKELTQMKLTLLSTLLALMTLPSLYFYTRMAYLMMLTTAPTTLNTKYKWRFNLSHNMNPTPLLPLTTMLMPLMPLFYVYT</sequence>
<evidence type="ECO:0000256" key="15">
    <source>
        <dbReference type="ARBA" id="ARBA00023136"/>
    </source>
</evidence>
<organism evidence="20">
    <name type="scientific">Pachydactylus kochii</name>
    <dbReference type="NCBI Taxonomy" id="1208027"/>
    <lineage>
        <taxon>Eukaryota</taxon>
        <taxon>Metazoa</taxon>
        <taxon>Chordata</taxon>
        <taxon>Craniata</taxon>
        <taxon>Vertebrata</taxon>
        <taxon>Euteleostomi</taxon>
        <taxon>Lepidosauria</taxon>
        <taxon>Squamata</taxon>
        <taxon>Bifurcata</taxon>
        <taxon>Gekkota</taxon>
        <taxon>Gekkonidae</taxon>
        <taxon>Gekkoninae</taxon>
        <taxon>Pachydactylus</taxon>
    </lineage>
</organism>
<comment type="subcellular location">
    <subcellularLocation>
        <location evidence="1 17">Mitochondrion inner membrane</location>
        <topology evidence="1 17">Multi-pass membrane protein</topology>
    </subcellularLocation>
</comment>
<dbReference type="Pfam" id="PF00361">
    <property type="entry name" value="Proton_antipo_M"/>
    <property type="match status" value="1"/>
</dbReference>
<dbReference type="InterPro" id="IPR010933">
    <property type="entry name" value="NADH_DH_su2_C"/>
</dbReference>
<evidence type="ECO:0000256" key="7">
    <source>
        <dbReference type="ARBA" id="ARBA00022692"/>
    </source>
</evidence>
<dbReference type="GO" id="GO:0006120">
    <property type="term" value="P:mitochondrial electron transport, NADH to ubiquinone"/>
    <property type="evidence" value="ECO:0007669"/>
    <property type="project" value="InterPro"/>
</dbReference>
<accession>A0A1S6M3K0</accession>
<feature type="transmembrane region" description="Helical" evidence="17">
    <location>
        <begin position="152"/>
        <end position="170"/>
    </location>
</feature>